<accession>A0A8D8VAJ5</accession>
<organism evidence="1">
    <name type="scientific">Cacopsylla melanoneura</name>
    <dbReference type="NCBI Taxonomy" id="428564"/>
    <lineage>
        <taxon>Eukaryota</taxon>
        <taxon>Metazoa</taxon>
        <taxon>Ecdysozoa</taxon>
        <taxon>Arthropoda</taxon>
        <taxon>Hexapoda</taxon>
        <taxon>Insecta</taxon>
        <taxon>Pterygota</taxon>
        <taxon>Neoptera</taxon>
        <taxon>Paraneoptera</taxon>
        <taxon>Hemiptera</taxon>
        <taxon>Sternorrhyncha</taxon>
        <taxon>Psylloidea</taxon>
        <taxon>Psyllidae</taxon>
        <taxon>Psyllinae</taxon>
        <taxon>Cacopsylla</taxon>
    </lineage>
</organism>
<evidence type="ECO:0000313" key="1">
    <source>
        <dbReference type="EMBL" id="CAG6719939.1"/>
    </source>
</evidence>
<proteinExistence type="predicted"/>
<reference evidence="1" key="1">
    <citation type="submission" date="2021-05" db="EMBL/GenBank/DDBJ databases">
        <authorList>
            <person name="Alioto T."/>
            <person name="Alioto T."/>
            <person name="Gomez Garrido J."/>
        </authorList>
    </citation>
    <scope>NUCLEOTIDE SEQUENCE</scope>
</reference>
<dbReference type="AlphaFoldDB" id="A0A8D8VAJ5"/>
<protein>
    <submittedName>
        <fullName evidence="1">Uncharacterized protein</fullName>
    </submittedName>
</protein>
<sequence>MRSESRKRGCKCCGRQTLIWANPHISLPKCSITSTIHPVVFVLTLLSVKTNLLMIIRTLDTTPSRKPTHSWAGSRSRRLCIARPIFLHCLEGILDIKTRSPTLQIWTG</sequence>
<name>A0A8D8VAJ5_9HEMI</name>
<dbReference type="EMBL" id="HBUF01359622">
    <property type="protein sequence ID" value="CAG6719939.1"/>
    <property type="molecule type" value="Transcribed_RNA"/>
</dbReference>